<evidence type="ECO:0000256" key="1">
    <source>
        <dbReference type="ARBA" id="ARBA00023004"/>
    </source>
</evidence>
<evidence type="ECO:0000259" key="2">
    <source>
        <dbReference type="SMART" id="SM00899"/>
    </source>
</evidence>
<dbReference type="InterPro" id="IPR038157">
    <property type="entry name" value="FeoA_core_dom"/>
</dbReference>
<dbReference type="KEGG" id="wsu:WS1413"/>
<name>Q7MRE6_WOLSU</name>
<dbReference type="InterPro" id="IPR007167">
    <property type="entry name" value="Fe-transptr_FeoA-like"/>
</dbReference>
<accession>Q7MRE6</accession>
<dbReference type="InterPro" id="IPR008988">
    <property type="entry name" value="Transcriptional_repressor_C"/>
</dbReference>
<dbReference type="STRING" id="273121.WS1413"/>
<dbReference type="eggNOG" id="COG1918">
    <property type="taxonomic scope" value="Bacteria"/>
</dbReference>
<organism evidence="4">
    <name type="scientific">Wolinella succinogenes (strain ATCC 29543 / DSM 1740 / CCUG 13145 / JCM 31913 / LMG 7466 / NCTC 11488 / FDC 602W)</name>
    <name type="common">Vibrio succinogenes</name>
    <dbReference type="NCBI Taxonomy" id="273121"/>
    <lineage>
        <taxon>Bacteria</taxon>
        <taxon>Pseudomonadati</taxon>
        <taxon>Campylobacterota</taxon>
        <taxon>Epsilonproteobacteria</taxon>
        <taxon>Campylobacterales</taxon>
        <taxon>Helicobacteraceae</taxon>
        <taxon>Wolinella</taxon>
    </lineage>
</organism>
<dbReference type="SMART" id="SM00899">
    <property type="entry name" value="FeoA"/>
    <property type="match status" value="1"/>
</dbReference>
<gene>
    <name evidence="3" type="ordered locus">WS1413</name>
</gene>
<feature type="domain" description="Ferrous iron transporter FeoA-like" evidence="2">
    <location>
        <begin position="1"/>
        <end position="61"/>
    </location>
</feature>
<keyword evidence="1" id="KW-0408">Iron</keyword>
<protein>
    <recommendedName>
        <fullName evidence="2">Ferrous iron transporter FeoA-like domain-containing protein</fullName>
    </recommendedName>
</protein>
<dbReference type="EMBL" id="BX571660">
    <property type="protein sequence ID" value="CAE10477.1"/>
    <property type="molecule type" value="Genomic_DNA"/>
</dbReference>
<dbReference type="SUPFAM" id="SSF50037">
    <property type="entry name" value="C-terminal domain of transcriptional repressors"/>
    <property type="match status" value="1"/>
</dbReference>
<evidence type="ECO:0000313" key="3">
    <source>
        <dbReference type="EMBL" id="CAE10477.1"/>
    </source>
</evidence>
<keyword evidence="4" id="KW-1185">Reference proteome</keyword>
<evidence type="ECO:0000313" key="4">
    <source>
        <dbReference type="Proteomes" id="UP000000422"/>
    </source>
</evidence>
<sequence length="67" mass="7295">MISEVRAEGALLAKLLDMGFFPGRKIEVIRQAPLLDPLWVRVASGDVGIRRSEAMLIEVGRGSCGLE</sequence>
<dbReference type="PANTHER" id="PTHR42954:SF2">
    <property type="entry name" value="FE(2+) TRANSPORT PROTEIN A"/>
    <property type="match status" value="1"/>
</dbReference>
<dbReference type="PANTHER" id="PTHR42954">
    <property type="entry name" value="FE(2+) TRANSPORT PROTEIN A"/>
    <property type="match status" value="1"/>
</dbReference>
<dbReference type="HOGENOM" id="CLU_150646_12_4_7"/>
<reference evidence="3 4" key="1">
    <citation type="journal article" date="2003" name="Proc. Natl. Acad. Sci. U.S.A.">
        <title>Complete genome sequence and analysis of Wolinella succinogenes.</title>
        <authorList>
            <person name="Baar C."/>
            <person name="Eppinger M."/>
            <person name="Raddatz G."/>
            <person name="Simon JM."/>
            <person name="Lanz C."/>
            <person name="Klimmek O."/>
            <person name="Nandakumar R."/>
            <person name="Gross R."/>
            <person name="Rosinus A."/>
            <person name="Keller H."/>
            <person name="Jagtap P."/>
            <person name="Linke B."/>
            <person name="Meyer F."/>
            <person name="Lederer H."/>
            <person name="Schuster S.C."/>
        </authorList>
    </citation>
    <scope>NUCLEOTIDE SEQUENCE [LARGE SCALE GENOMIC DNA]</scope>
    <source>
        <strain evidence="4">ATCC 29543 / DSM 1740 / CCUG 13145 / JCM 31913 / LMG 7466 / NCTC 11488 / FDC 602W</strain>
    </source>
</reference>
<dbReference type="InterPro" id="IPR052713">
    <property type="entry name" value="FeoA"/>
</dbReference>
<dbReference type="Pfam" id="PF04023">
    <property type="entry name" value="FeoA"/>
    <property type="match status" value="1"/>
</dbReference>
<dbReference type="GO" id="GO:0046914">
    <property type="term" value="F:transition metal ion binding"/>
    <property type="evidence" value="ECO:0007669"/>
    <property type="project" value="InterPro"/>
</dbReference>
<dbReference type="Gene3D" id="2.30.30.90">
    <property type="match status" value="1"/>
</dbReference>
<proteinExistence type="predicted"/>
<dbReference type="Proteomes" id="UP000000422">
    <property type="component" value="Chromosome"/>
</dbReference>
<dbReference type="AlphaFoldDB" id="Q7MRE6"/>